<protein>
    <submittedName>
        <fullName evidence="3">Tetratricopeptide (TPR) repeat protein</fullName>
    </submittedName>
</protein>
<dbReference type="AlphaFoldDB" id="A0A9W6MPY5"/>
<feature type="region of interest" description="Disordered" evidence="1">
    <location>
        <begin position="270"/>
        <end position="293"/>
    </location>
</feature>
<dbReference type="RefSeq" id="WP_204949481.1">
    <property type="nucleotide sequence ID" value="NZ_BSFF01000001.1"/>
</dbReference>
<evidence type="ECO:0000313" key="4">
    <source>
        <dbReference type="Proteomes" id="UP000758856"/>
    </source>
</evidence>
<feature type="compositionally biased region" description="Basic and acidic residues" evidence="1">
    <location>
        <begin position="281"/>
        <end position="293"/>
    </location>
</feature>
<feature type="compositionally biased region" description="Low complexity" evidence="1">
    <location>
        <begin position="328"/>
        <end position="347"/>
    </location>
</feature>
<feature type="region of interest" description="Disordered" evidence="1">
    <location>
        <begin position="326"/>
        <end position="350"/>
    </location>
</feature>
<dbReference type="SUPFAM" id="SSF48452">
    <property type="entry name" value="TPR-like"/>
    <property type="match status" value="1"/>
</dbReference>
<dbReference type="EMBL" id="JAFBCY010000002">
    <property type="protein sequence ID" value="MBM7851057.1"/>
    <property type="molecule type" value="Genomic_DNA"/>
</dbReference>
<sequence length="1136" mass="120206">MRDLVDVSGVRLRAIFAALALGWTCAAADSARAATATVTAGVQPEGYARLVFAFDQMPKISASLSGTVLVVSFGEPTEVDLGTLGRDLRGLVRIVRKEADDTAIRFALERGVILNAQEAGDSFYVDLLPTTWKGMKPSLPPEVVAEMSRQARRSRIAELEARVRKAAAATPLTVSGATHPTFRRLVFGVDPRVQVDLTRKGDTALVTFGADMPFDIAAAKAGLPTPLAGLAVRRANGGVTVVVPAPKDVAVRGFREDDTYVLDVDRNDAAASADAGEGSDADPHHAEPRPAARADPVEALKGALAAAASAVAAEVHAPKVVPAPAPQSVPGAEAPAAPVAPAAAGRPELSRSGQSLRIRFPFDKPTPAAVFSRGRTAWAVFDTPDPIPLDDVLKASNGAILAIEQSVVERGRVIRLKLAEPRAVTAAAEGAAWIVSLGDDILGGADPIDFASSFGRDGRGGLVARLDGLGGVREIDDPDFGDRLMVASLSGPARASLRPQAFVEVGLLLTAQGVVALPMADDVRMTAKMDALAIERDAGLSLSIGGGARAAEAGAGGPASDVVLDAAGGREAVSERFHARERKLLDAAARATPDERIEARIALARFYTFRRMAADARAVIEATVGEDGLAERDPRVAILRAAAAAQLGRYTTAIQLLSTPQLAASPEASLWRAFAEAGEGRVGPARDYLRKGASAIGALPPDYQALFGEMEVSLALDAKDHVAAVSAFDRLELLPAIHGQGAREVMRGRVFEALGQTDKALQSYDVVLKGADPISAAEAELRAIELRLTVGKVSIPDAIAALERLVTGWRGDWIEAEGLARLSGLYADAERWRDAFTTLKTAIEAFPDVEATRTLQDRMQARFTDLFLGPAVDRMQKVDALALFYDFQELSPGGKRGDELVRRLADKLVEVDLLDQASALLEYQIENRLTGAGRAQVAARAAMIYLMNDKPAEAARVLQKTRQADLPASLVRTRLMLDARALAQTGRTELALEMADGLGPEAARLKADVLWAARRWSEAGDALEVALGPAWRKPEPLDASERADVMRAAISLSLADDDLGLDRIRQKFASKMADSPDAHAFEVVTAPIEARGEAFREVARSIATTAAFEGFLKDYRKQAEDEAASAAAPPRAEGAG</sequence>
<dbReference type="EMBL" id="BSFF01000001">
    <property type="protein sequence ID" value="GLK54115.1"/>
    <property type="molecule type" value="Genomic_DNA"/>
</dbReference>
<evidence type="ECO:0000313" key="2">
    <source>
        <dbReference type="EMBL" id="GLK54115.1"/>
    </source>
</evidence>
<gene>
    <name evidence="2" type="ORF">GCM10008170_01340</name>
    <name evidence="3" type="ORF">JOD31_001282</name>
</gene>
<organism evidence="2 5">
    <name type="scientific">Methylopila capsulata</name>
    <dbReference type="NCBI Taxonomy" id="61654"/>
    <lineage>
        <taxon>Bacteria</taxon>
        <taxon>Pseudomonadati</taxon>
        <taxon>Pseudomonadota</taxon>
        <taxon>Alphaproteobacteria</taxon>
        <taxon>Hyphomicrobiales</taxon>
        <taxon>Methylopilaceae</taxon>
        <taxon>Methylopila</taxon>
    </lineage>
</organism>
<dbReference type="Proteomes" id="UP000758856">
    <property type="component" value="Unassembled WGS sequence"/>
</dbReference>
<keyword evidence="4" id="KW-1185">Reference proteome</keyword>
<reference evidence="2" key="3">
    <citation type="submission" date="2023-01" db="EMBL/GenBank/DDBJ databases">
        <authorList>
            <person name="Sun Q."/>
            <person name="Evtushenko L."/>
        </authorList>
    </citation>
    <scope>NUCLEOTIDE SEQUENCE</scope>
    <source>
        <strain evidence="2">VKM B-1606</strain>
    </source>
</reference>
<evidence type="ECO:0000256" key="1">
    <source>
        <dbReference type="SAM" id="MobiDB-lite"/>
    </source>
</evidence>
<comment type="caution">
    <text evidence="2">The sequence shown here is derived from an EMBL/GenBank/DDBJ whole genome shotgun (WGS) entry which is preliminary data.</text>
</comment>
<dbReference type="Proteomes" id="UP001143400">
    <property type="component" value="Unassembled WGS sequence"/>
</dbReference>
<dbReference type="Gene3D" id="1.25.40.10">
    <property type="entry name" value="Tetratricopeptide repeat domain"/>
    <property type="match status" value="1"/>
</dbReference>
<accession>A0A9W6MPY5</accession>
<dbReference type="InterPro" id="IPR011990">
    <property type="entry name" value="TPR-like_helical_dom_sf"/>
</dbReference>
<name>A0A9W6MPY5_9HYPH</name>
<evidence type="ECO:0000313" key="3">
    <source>
        <dbReference type="EMBL" id="MBM7851057.1"/>
    </source>
</evidence>
<proteinExistence type="predicted"/>
<reference evidence="3 4" key="2">
    <citation type="submission" date="2021-01" db="EMBL/GenBank/DDBJ databases">
        <title>Genomic Encyclopedia of Type Strains, Phase IV (KMG-IV): sequencing the most valuable type-strain genomes for metagenomic binning, comparative biology and taxonomic classification.</title>
        <authorList>
            <person name="Goeker M."/>
        </authorList>
    </citation>
    <scope>NUCLEOTIDE SEQUENCE [LARGE SCALE GENOMIC DNA]</scope>
    <source>
        <strain evidence="3 4">DSM 6130</strain>
    </source>
</reference>
<evidence type="ECO:0000313" key="5">
    <source>
        <dbReference type="Proteomes" id="UP001143400"/>
    </source>
</evidence>
<reference evidence="2" key="1">
    <citation type="journal article" date="2014" name="Int. J. Syst. Evol. Microbiol.">
        <title>Complete genome sequence of Corynebacterium casei LMG S-19264T (=DSM 44701T), isolated from a smear-ripened cheese.</title>
        <authorList>
            <consortium name="US DOE Joint Genome Institute (JGI-PGF)"/>
            <person name="Walter F."/>
            <person name="Albersmeier A."/>
            <person name="Kalinowski J."/>
            <person name="Ruckert C."/>
        </authorList>
    </citation>
    <scope>NUCLEOTIDE SEQUENCE</scope>
    <source>
        <strain evidence="2">VKM B-1606</strain>
    </source>
</reference>